<keyword evidence="3" id="KW-1185">Reference proteome</keyword>
<dbReference type="RefSeq" id="WP_181538050.1">
    <property type="nucleotide sequence ID" value="NZ_JACDUU010000006.1"/>
</dbReference>
<proteinExistence type="predicted"/>
<keyword evidence="1" id="KW-0812">Transmembrane</keyword>
<dbReference type="EMBL" id="JACDUU010000006">
    <property type="protein sequence ID" value="MBA2872262.1"/>
    <property type="molecule type" value="Genomic_DNA"/>
</dbReference>
<keyword evidence="1" id="KW-0472">Membrane</keyword>
<reference evidence="2 3" key="1">
    <citation type="submission" date="2020-07" db="EMBL/GenBank/DDBJ databases">
        <title>Genomic Encyclopedia of Type Strains, Phase IV (KMG-IV): sequencing the most valuable type-strain genomes for metagenomic binning, comparative biology and taxonomic classification.</title>
        <authorList>
            <person name="Goeker M."/>
        </authorList>
    </citation>
    <scope>NUCLEOTIDE SEQUENCE [LARGE SCALE GENOMIC DNA]</scope>
    <source>
        <strain evidence="2 3">DSM 25220</strain>
    </source>
</reference>
<dbReference type="Proteomes" id="UP000580891">
    <property type="component" value="Unassembled WGS sequence"/>
</dbReference>
<evidence type="ECO:0000256" key="1">
    <source>
        <dbReference type="SAM" id="Phobius"/>
    </source>
</evidence>
<organism evidence="2 3">
    <name type="scientific">[Anoxybacillus] calidus</name>
    <dbReference type="NCBI Taxonomy" id="575178"/>
    <lineage>
        <taxon>Bacteria</taxon>
        <taxon>Bacillati</taxon>
        <taxon>Bacillota</taxon>
        <taxon>Bacilli</taxon>
        <taxon>Bacillales</taxon>
        <taxon>Anoxybacillaceae</taxon>
        <taxon>Paranoxybacillus</taxon>
    </lineage>
</organism>
<evidence type="ECO:0000313" key="2">
    <source>
        <dbReference type="EMBL" id="MBA2872262.1"/>
    </source>
</evidence>
<gene>
    <name evidence="2" type="ORF">HNQ85_002571</name>
</gene>
<dbReference type="AlphaFoldDB" id="A0A7V9Z1L1"/>
<comment type="caution">
    <text evidence="2">The sequence shown here is derived from an EMBL/GenBank/DDBJ whole genome shotgun (WGS) entry which is preliminary data.</text>
</comment>
<feature type="transmembrane region" description="Helical" evidence="1">
    <location>
        <begin position="38"/>
        <end position="56"/>
    </location>
</feature>
<evidence type="ECO:0000313" key="3">
    <source>
        <dbReference type="Proteomes" id="UP000580891"/>
    </source>
</evidence>
<name>A0A7V9Z1L1_9BACL</name>
<protein>
    <submittedName>
        <fullName evidence="2">Uncharacterized protein</fullName>
    </submittedName>
</protein>
<keyword evidence="1" id="KW-1133">Transmembrane helix</keyword>
<feature type="transmembrane region" description="Helical" evidence="1">
    <location>
        <begin position="68"/>
        <end position="88"/>
    </location>
</feature>
<sequence length="91" mass="10313">MNKVWYVLIFLTFAYQVSFLNCYLSEQLVDMNLTLARVYWVSSGLLGIILGAYVILKVKIGLFGKMISFMVMFFGISLIGLWLLALGITSM</sequence>
<accession>A0A7V9Z1L1</accession>